<evidence type="ECO:0000256" key="6">
    <source>
        <dbReference type="ARBA" id="ARBA00022989"/>
    </source>
</evidence>
<feature type="transmembrane region" description="Helical" evidence="11">
    <location>
        <begin position="388"/>
        <end position="409"/>
    </location>
</feature>
<dbReference type="Pfam" id="PF00474">
    <property type="entry name" value="SSF"/>
    <property type="match status" value="1"/>
</dbReference>
<feature type="transmembrane region" description="Helical" evidence="11">
    <location>
        <begin position="657"/>
        <end position="682"/>
    </location>
</feature>
<dbReference type="PANTHER" id="PTHR42985:SF40">
    <property type="entry name" value="LD47995P-RELATED"/>
    <property type="match status" value="1"/>
</dbReference>
<evidence type="ECO:0000256" key="5">
    <source>
        <dbReference type="ARBA" id="ARBA00022692"/>
    </source>
</evidence>
<dbReference type="Gene3D" id="2.120.10.80">
    <property type="entry name" value="Kelch-type beta propeller"/>
    <property type="match status" value="1"/>
</dbReference>
<dbReference type="SUPFAM" id="SSF117281">
    <property type="entry name" value="Kelch motif"/>
    <property type="match status" value="1"/>
</dbReference>
<dbReference type="InterPro" id="IPR001734">
    <property type="entry name" value="Na/solute_symporter"/>
</dbReference>
<dbReference type="PANTHER" id="PTHR42985">
    <property type="entry name" value="SODIUM-COUPLED MONOCARBOXYLATE TRANSPORTER"/>
    <property type="match status" value="1"/>
</dbReference>
<feature type="transmembrane region" description="Helical" evidence="11">
    <location>
        <begin position="425"/>
        <end position="444"/>
    </location>
</feature>
<dbReference type="InterPro" id="IPR056734">
    <property type="entry name" value="NANM"/>
</dbReference>
<dbReference type="Proteomes" id="UP000319143">
    <property type="component" value="Unassembled WGS sequence"/>
</dbReference>
<comment type="subcellular location">
    <subcellularLocation>
        <location evidence="1">Cell membrane</location>
        <topology evidence="1">Multi-pass membrane protein</topology>
    </subcellularLocation>
</comment>
<organism evidence="12 13">
    <name type="scientific">Novipirellula artificiosorum</name>
    <dbReference type="NCBI Taxonomy" id="2528016"/>
    <lineage>
        <taxon>Bacteria</taxon>
        <taxon>Pseudomonadati</taxon>
        <taxon>Planctomycetota</taxon>
        <taxon>Planctomycetia</taxon>
        <taxon>Pirellulales</taxon>
        <taxon>Pirellulaceae</taxon>
        <taxon>Novipirellula</taxon>
    </lineage>
</organism>
<feature type="transmembrane region" description="Helical" evidence="11">
    <location>
        <begin position="500"/>
        <end position="527"/>
    </location>
</feature>
<comment type="caution">
    <text evidence="12">The sequence shown here is derived from an EMBL/GenBank/DDBJ whole genome shotgun (WGS) entry which is preliminary data.</text>
</comment>
<feature type="transmembrane region" description="Helical" evidence="11">
    <location>
        <begin position="788"/>
        <end position="809"/>
    </location>
</feature>
<dbReference type="InterPro" id="IPR051163">
    <property type="entry name" value="Sodium:Solute_Symporter_SSF"/>
</dbReference>
<evidence type="ECO:0000256" key="7">
    <source>
        <dbReference type="ARBA" id="ARBA00023053"/>
    </source>
</evidence>
<dbReference type="GO" id="GO:0005886">
    <property type="term" value="C:plasma membrane"/>
    <property type="evidence" value="ECO:0007669"/>
    <property type="project" value="UniProtKB-SubCell"/>
</dbReference>
<keyword evidence="4" id="KW-1003">Cell membrane</keyword>
<dbReference type="Gene3D" id="1.20.1730.10">
    <property type="entry name" value="Sodium/glucose cotransporter"/>
    <property type="match status" value="1"/>
</dbReference>
<keyword evidence="6 11" id="KW-1133">Transmembrane helix</keyword>
<sequence length="888" mass="96782" precursor="true">MKVRHFYRSGIRQNSNMRKEFWRIPLHRVLLALALTLIGSEQLYAVSDATLDWRSLPALPNEIGVAGPFVGVHQDVLIVAGGANFARPVWESEKQWHDQIDVLQKTSSGYKWIDGGKLPRPMGYGATVSTSDGVVCMGGNDAGATFDAVFALQWDTSTETVRTVDYPSLPRPCAYGQATLVGNVIFLAGGQSGSDIASAMNNFWSLDLSQKNNPDAFVWRELSTWSDEPRAFNITATQHNGYEDCVYVISGRRPGHQGIEFLRDVWQYTPRTDTWQPRQDVPRSMCAGTGIGFGQSHLFVLAGDDGALFDKTDELKDEHPGFPKEAFAFHTITDTWTSLGATPSNQVTTTAARWNDRIVIASGEVRPRVRTPAVWSIAPVARQSGFGVINYIVLGGYLLTMVGVGVYFARKNKTTDDYFRGGKSIPWWAAGCSIFATMLSSLTFTGLPSKAYAQDWVYAVGNLMIPVIAIVAVFVALPFYRRIDATSAYEYLEKRFNRSVRLFGSTSFAMFHLFRMAVVMSLTGLALAVATPLTPAQSVLLMGLLSIAYSTMGGIEAVIWTDTIQTVVLLGGAVLALFMLLSGSGGEHGFGRALQVAFDSDKLRLANLQWQGTGSQVAFWVIVLGAAGHHLSSYTADQAVVQRYMTTSSEKLAARSIWTNAVLSIPATLLFFAIGTALFMFYQSHPERLDPTITTDQIFPLFIAREMPIGIAGLVVAGVFSAAQSTVSTSMNSMATTIVTDFLRPLGICTTDRQYLRAARLITFSVGVLGTVLGLFFIAPEITSLFDTFIKVVGLFMGMLGGLFLLGVLTRRANAYGAFTGAVVGALVMCWLFVYSSVNGYLYITIGMSTCIIVGYLVSCLVPSTRDLSGLTIFTLDPHPTPSRPTLT</sequence>
<dbReference type="Pfam" id="PF24996">
    <property type="entry name" value="NANM"/>
    <property type="match status" value="1"/>
</dbReference>
<keyword evidence="10" id="KW-0739">Sodium transport</keyword>
<evidence type="ECO:0000313" key="13">
    <source>
        <dbReference type="Proteomes" id="UP000319143"/>
    </source>
</evidence>
<evidence type="ECO:0000256" key="11">
    <source>
        <dbReference type="SAM" id="Phobius"/>
    </source>
</evidence>
<dbReference type="CDD" id="cd11495">
    <property type="entry name" value="SLC5sbd_NIS-like_u3"/>
    <property type="match status" value="1"/>
</dbReference>
<evidence type="ECO:0000313" key="12">
    <source>
        <dbReference type="EMBL" id="TWU30711.1"/>
    </source>
</evidence>
<keyword evidence="3" id="KW-0813">Transport</keyword>
<evidence type="ECO:0000256" key="10">
    <source>
        <dbReference type="ARBA" id="ARBA00023201"/>
    </source>
</evidence>
<feature type="transmembrane region" description="Helical" evidence="11">
    <location>
        <begin position="761"/>
        <end position="782"/>
    </location>
</feature>
<evidence type="ECO:0000256" key="2">
    <source>
        <dbReference type="ARBA" id="ARBA00006434"/>
    </source>
</evidence>
<dbReference type="InterPro" id="IPR015915">
    <property type="entry name" value="Kelch-typ_b-propeller"/>
</dbReference>
<dbReference type="EMBL" id="SJPV01000021">
    <property type="protein sequence ID" value="TWU30711.1"/>
    <property type="molecule type" value="Genomic_DNA"/>
</dbReference>
<keyword evidence="9 11" id="KW-0472">Membrane</keyword>
<dbReference type="NCBIfam" id="TIGR00813">
    <property type="entry name" value="sss"/>
    <property type="match status" value="1"/>
</dbReference>
<gene>
    <name evidence="12" type="primary">sglT_10</name>
    <name evidence="12" type="ORF">Poly41_66160</name>
</gene>
<reference evidence="12 13" key="1">
    <citation type="submission" date="2019-02" db="EMBL/GenBank/DDBJ databases">
        <title>Deep-cultivation of Planctomycetes and their phenomic and genomic characterization uncovers novel biology.</title>
        <authorList>
            <person name="Wiegand S."/>
            <person name="Jogler M."/>
            <person name="Boedeker C."/>
            <person name="Pinto D."/>
            <person name="Vollmers J."/>
            <person name="Rivas-Marin E."/>
            <person name="Kohn T."/>
            <person name="Peeters S.H."/>
            <person name="Heuer A."/>
            <person name="Rast P."/>
            <person name="Oberbeckmann S."/>
            <person name="Bunk B."/>
            <person name="Jeske O."/>
            <person name="Meyerdierks A."/>
            <person name="Storesund J.E."/>
            <person name="Kallscheuer N."/>
            <person name="Luecker S."/>
            <person name="Lage O.M."/>
            <person name="Pohl T."/>
            <person name="Merkel B.J."/>
            <person name="Hornburger P."/>
            <person name="Mueller R.-W."/>
            <person name="Bruemmer F."/>
            <person name="Labrenz M."/>
            <person name="Spormann A.M."/>
            <person name="Op Den Camp H."/>
            <person name="Overmann J."/>
            <person name="Amann R."/>
            <person name="Jetten M.S.M."/>
            <person name="Mascher T."/>
            <person name="Medema M.H."/>
            <person name="Devos D.P."/>
            <person name="Kaster A.-K."/>
            <person name="Ovreas L."/>
            <person name="Rohde M."/>
            <person name="Galperin M.Y."/>
            <person name="Jogler C."/>
        </authorList>
    </citation>
    <scope>NUCLEOTIDE SEQUENCE [LARGE SCALE GENOMIC DNA]</scope>
    <source>
        <strain evidence="12 13">Poly41</strain>
    </source>
</reference>
<feature type="transmembrane region" description="Helical" evidence="11">
    <location>
        <begin position="567"/>
        <end position="585"/>
    </location>
</feature>
<evidence type="ECO:0000256" key="3">
    <source>
        <dbReference type="ARBA" id="ARBA00022448"/>
    </source>
</evidence>
<feature type="transmembrane region" description="Helical" evidence="11">
    <location>
        <begin position="816"/>
        <end position="835"/>
    </location>
</feature>
<protein>
    <submittedName>
        <fullName evidence="12">Sodium/glucose cotransporter</fullName>
    </submittedName>
</protein>
<keyword evidence="7" id="KW-0915">Sodium</keyword>
<comment type="similarity">
    <text evidence="2">Belongs to the sodium:solute symporter (SSF) (TC 2.A.21) family.</text>
</comment>
<dbReference type="GO" id="GO:0006814">
    <property type="term" value="P:sodium ion transport"/>
    <property type="evidence" value="ECO:0007669"/>
    <property type="project" value="UniProtKB-KW"/>
</dbReference>
<keyword evidence="13" id="KW-1185">Reference proteome</keyword>
<feature type="transmembrane region" description="Helical" evidence="11">
    <location>
        <begin position="456"/>
        <end position="480"/>
    </location>
</feature>
<dbReference type="PROSITE" id="PS50283">
    <property type="entry name" value="NA_SOLUT_SYMP_3"/>
    <property type="match status" value="1"/>
</dbReference>
<keyword evidence="5 11" id="KW-0812">Transmembrane</keyword>
<accession>A0A5C6D4N5</accession>
<dbReference type="AlphaFoldDB" id="A0A5C6D4N5"/>
<dbReference type="InterPro" id="IPR038377">
    <property type="entry name" value="Na/Glc_symporter_sf"/>
</dbReference>
<name>A0A5C6D4N5_9BACT</name>
<feature type="transmembrane region" description="Helical" evidence="11">
    <location>
        <begin position="539"/>
        <end position="560"/>
    </location>
</feature>
<evidence type="ECO:0000256" key="9">
    <source>
        <dbReference type="ARBA" id="ARBA00023136"/>
    </source>
</evidence>
<evidence type="ECO:0000256" key="4">
    <source>
        <dbReference type="ARBA" id="ARBA00022475"/>
    </source>
</evidence>
<feature type="transmembrane region" description="Helical" evidence="11">
    <location>
        <begin position="617"/>
        <end position="636"/>
    </location>
</feature>
<evidence type="ECO:0000256" key="1">
    <source>
        <dbReference type="ARBA" id="ARBA00004651"/>
    </source>
</evidence>
<evidence type="ECO:0000256" key="8">
    <source>
        <dbReference type="ARBA" id="ARBA00023065"/>
    </source>
</evidence>
<dbReference type="GO" id="GO:0015293">
    <property type="term" value="F:symporter activity"/>
    <property type="evidence" value="ECO:0007669"/>
    <property type="project" value="TreeGrafter"/>
</dbReference>
<proteinExistence type="inferred from homology"/>
<keyword evidence="8" id="KW-0406">Ion transport</keyword>
<feature type="transmembrane region" description="Helical" evidence="11">
    <location>
        <begin position="841"/>
        <end position="862"/>
    </location>
</feature>
<feature type="transmembrane region" description="Helical" evidence="11">
    <location>
        <begin position="702"/>
        <end position="723"/>
    </location>
</feature>